<comment type="caution">
    <text evidence="6">The sequence shown here is derived from an EMBL/GenBank/DDBJ whole genome shotgun (WGS) entry which is preliminary data.</text>
</comment>
<dbReference type="Gene3D" id="3.30.1490.20">
    <property type="entry name" value="ATP-grasp fold, A domain"/>
    <property type="match status" value="1"/>
</dbReference>
<evidence type="ECO:0000313" key="7">
    <source>
        <dbReference type="Proteomes" id="UP000182743"/>
    </source>
</evidence>
<dbReference type="Pfam" id="PF21360">
    <property type="entry name" value="PylC-like_N"/>
    <property type="match status" value="1"/>
</dbReference>
<keyword evidence="3 4" id="KW-0067">ATP-binding</keyword>
<dbReference type="GO" id="GO:0005829">
    <property type="term" value="C:cytosol"/>
    <property type="evidence" value="ECO:0007669"/>
    <property type="project" value="TreeGrafter"/>
</dbReference>
<keyword evidence="2 4" id="KW-0547">Nucleotide-binding</keyword>
<gene>
    <name evidence="6" type="primary">ddl</name>
    <name evidence="6" type="ORF">MOOR_06880</name>
</gene>
<accession>A0A1J5JK04</accession>
<dbReference type="AlphaFoldDB" id="A0A1J5JK04"/>
<dbReference type="EMBL" id="MIHH01000002">
    <property type="protein sequence ID" value="OIQ09846.1"/>
    <property type="molecule type" value="Genomic_DNA"/>
</dbReference>
<evidence type="ECO:0000256" key="4">
    <source>
        <dbReference type="PROSITE-ProRule" id="PRU00409"/>
    </source>
</evidence>
<evidence type="ECO:0000256" key="1">
    <source>
        <dbReference type="ARBA" id="ARBA00022598"/>
    </source>
</evidence>
<dbReference type="PANTHER" id="PTHR43055:SF1">
    <property type="entry name" value="FORMATE-DEPENDENT PHOSPHORIBOSYLGLYCINAMIDE FORMYLTRANSFERASE"/>
    <property type="match status" value="1"/>
</dbReference>
<dbReference type="GO" id="GO:0005524">
    <property type="term" value="F:ATP binding"/>
    <property type="evidence" value="ECO:0007669"/>
    <property type="project" value="UniProtKB-UniRule"/>
</dbReference>
<dbReference type="Gene3D" id="3.40.50.20">
    <property type="match status" value="1"/>
</dbReference>
<dbReference type="GO" id="GO:0046872">
    <property type="term" value="F:metal ion binding"/>
    <property type="evidence" value="ECO:0007669"/>
    <property type="project" value="InterPro"/>
</dbReference>
<dbReference type="GO" id="GO:0008716">
    <property type="term" value="F:D-alanine-D-alanine ligase activity"/>
    <property type="evidence" value="ECO:0007669"/>
    <property type="project" value="UniProtKB-EC"/>
</dbReference>
<dbReference type="Gene3D" id="3.30.470.20">
    <property type="entry name" value="ATP-grasp fold, B domain"/>
    <property type="match status" value="1"/>
</dbReference>
<name>A0A1J5JK04_NEOTH</name>
<feature type="domain" description="ATP-grasp" evidence="5">
    <location>
        <begin position="115"/>
        <end position="288"/>
    </location>
</feature>
<evidence type="ECO:0000313" key="6">
    <source>
        <dbReference type="EMBL" id="OIQ09846.1"/>
    </source>
</evidence>
<dbReference type="Pfam" id="PF15632">
    <property type="entry name" value="ATPgrasp_Ter"/>
    <property type="match status" value="1"/>
</dbReference>
<dbReference type="RefSeq" id="WP_071520490.1">
    <property type="nucleotide sequence ID" value="NZ_MIHH01000002.1"/>
</dbReference>
<dbReference type="InterPro" id="IPR048764">
    <property type="entry name" value="PylC_N"/>
</dbReference>
<dbReference type="InterPro" id="IPR011761">
    <property type="entry name" value="ATP-grasp"/>
</dbReference>
<dbReference type="PANTHER" id="PTHR43055">
    <property type="entry name" value="FORMATE-DEPENDENT PHOSPHORIBOSYLGLYCINAMIDE FORMYLTRANSFERASE"/>
    <property type="match status" value="1"/>
</dbReference>
<evidence type="ECO:0000256" key="3">
    <source>
        <dbReference type="ARBA" id="ARBA00022840"/>
    </source>
</evidence>
<dbReference type="EC" id="6.3.2.4" evidence="6"/>
<dbReference type="SUPFAM" id="SSF56059">
    <property type="entry name" value="Glutathione synthetase ATP-binding domain-like"/>
    <property type="match status" value="1"/>
</dbReference>
<dbReference type="InterPro" id="IPR013815">
    <property type="entry name" value="ATP_grasp_subdomain_1"/>
</dbReference>
<dbReference type="PROSITE" id="PS50975">
    <property type="entry name" value="ATP_GRASP"/>
    <property type="match status" value="1"/>
</dbReference>
<protein>
    <submittedName>
        <fullName evidence="6">D-alanine--D-alanine ligase</fullName>
        <ecNumber evidence="6">6.3.2.4</ecNumber>
    </submittedName>
</protein>
<proteinExistence type="predicted"/>
<sequence length="326" mass="37186">MNILFTSAGRRVELIKLFQEVQEVDRVIAVDIGNTAPTLYCADKGFVIPKEGSDNYLDVLLEICRKYNIHMIIPLFDLELPFLSKLKETFHKEGVVVLISSPHVIEICLDKLQTAKFFNEHQIPTPLTYTPEDFLSRDIQGFDGQFIVKPRFGSSGKGVNKCNTKEEINYFIRQDETYIIQEFIRGYEVTLDILCDFKGKCISIVPRKRLKVRGGEVERAVTIEAPNLLKITQEIVSKLNPVGPINIQCFITEQGPVFTEINPRFGGGYPLSYHAGADFPKMIVKMALGEKIAPRIGIYRRNLYMLRYDTAIYKGEDELIDQSCYL</sequence>
<organism evidence="6 7">
    <name type="scientific">Neomoorella thermoacetica</name>
    <name type="common">Clostridium thermoaceticum</name>
    <dbReference type="NCBI Taxonomy" id="1525"/>
    <lineage>
        <taxon>Bacteria</taxon>
        <taxon>Bacillati</taxon>
        <taxon>Bacillota</taxon>
        <taxon>Clostridia</taxon>
        <taxon>Neomoorellales</taxon>
        <taxon>Neomoorellaceae</taxon>
        <taxon>Neomoorella</taxon>
    </lineage>
</organism>
<dbReference type="NCBIfam" id="NF009405">
    <property type="entry name" value="PRK12767.1-4"/>
    <property type="match status" value="1"/>
</dbReference>
<evidence type="ECO:0000259" key="5">
    <source>
        <dbReference type="PROSITE" id="PS50975"/>
    </source>
</evidence>
<reference evidence="6 7" key="1">
    <citation type="submission" date="2016-08" db="EMBL/GenBank/DDBJ databases">
        <title>Genome-based comparison of Moorella thermoacetic strains.</title>
        <authorList>
            <person name="Poehlein A."/>
            <person name="Bengelsdorf F.R."/>
            <person name="Esser C."/>
            <person name="Duerre P."/>
            <person name="Daniel R."/>
        </authorList>
    </citation>
    <scope>NUCLEOTIDE SEQUENCE [LARGE SCALE GENOMIC DNA]</scope>
    <source>
        <strain evidence="6 7">DSM 11768</strain>
    </source>
</reference>
<dbReference type="Proteomes" id="UP000182743">
    <property type="component" value="Unassembled WGS sequence"/>
</dbReference>
<keyword evidence="1 6" id="KW-0436">Ligase</keyword>
<evidence type="ECO:0000256" key="2">
    <source>
        <dbReference type="ARBA" id="ARBA00022741"/>
    </source>
</evidence>